<feature type="domain" description="Glycosyl hydrolase family 95 catalytic" evidence="9">
    <location>
        <begin position="410"/>
        <end position="699"/>
    </location>
</feature>
<dbReference type="GO" id="GO:0004560">
    <property type="term" value="F:alpha-L-fucosidase activity"/>
    <property type="evidence" value="ECO:0007669"/>
    <property type="project" value="TreeGrafter"/>
</dbReference>
<dbReference type="InterPro" id="IPR012341">
    <property type="entry name" value="6hp_glycosidase-like_sf"/>
</dbReference>
<dbReference type="Gene3D" id="2.60.40.1180">
    <property type="entry name" value="Golgi alpha-mannosidase II"/>
    <property type="match status" value="1"/>
</dbReference>
<evidence type="ECO:0000256" key="3">
    <source>
        <dbReference type="ARBA" id="ARBA00022475"/>
    </source>
</evidence>
<evidence type="ECO:0000259" key="8">
    <source>
        <dbReference type="Pfam" id="PF21307"/>
    </source>
</evidence>
<evidence type="ECO:0000256" key="5">
    <source>
        <dbReference type="ARBA" id="ARBA00022989"/>
    </source>
</evidence>
<dbReference type="GO" id="GO:0005975">
    <property type="term" value="P:carbohydrate metabolic process"/>
    <property type="evidence" value="ECO:0007669"/>
    <property type="project" value="InterPro"/>
</dbReference>
<evidence type="ECO:0000313" key="10">
    <source>
        <dbReference type="EMBL" id="VGO15381.1"/>
    </source>
</evidence>
<dbReference type="RefSeq" id="WP_136080951.1">
    <property type="nucleotide sequence ID" value="NZ_CAAHFG010000002.1"/>
</dbReference>
<feature type="transmembrane region" description="Helical" evidence="7">
    <location>
        <begin position="70"/>
        <end position="94"/>
    </location>
</feature>
<comment type="subcellular location">
    <subcellularLocation>
        <location evidence="1">Cell membrane</location>
        <topology evidence="1">Multi-pass membrane protein</topology>
    </subcellularLocation>
</comment>
<evidence type="ECO:0000256" key="4">
    <source>
        <dbReference type="ARBA" id="ARBA00022692"/>
    </source>
</evidence>
<name>A0A6C2U774_PONDE</name>
<dbReference type="GO" id="GO:0005886">
    <property type="term" value="C:plasma membrane"/>
    <property type="evidence" value="ECO:0007669"/>
    <property type="project" value="UniProtKB-SubCell"/>
</dbReference>
<dbReference type="InterPro" id="IPR049053">
    <property type="entry name" value="AFCA-like_C"/>
</dbReference>
<comment type="similarity">
    <text evidence="2">Belongs to the UPF0718 family.</text>
</comment>
<accession>A0A6C2U774</accession>
<evidence type="ECO:0000256" key="7">
    <source>
        <dbReference type="SAM" id="Phobius"/>
    </source>
</evidence>
<keyword evidence="6 7" id="KW-0472">Membrane</keyword>
<dbReference type="InterPro" id="IPR008928">
    <property type="entry name" value="6-hairpin_glycosidase_sf"/>
</dbReference>
<dbReference type="Gene3D" id="1.50.10.10">
    <property type="match status" value="1"/>
</dbReference>
<keyword evidence="4 7" id="KW-0812">Transmembrane</keyword>
<keyword evidence="5 7" id="KW-1133">Transmembrane helix</keyword>
<dbReference type="Pfam" id="PF03773">
    <property type="entry name" value="ArsP_1"/>
    <property type="match status" value="1"/>
</dbReference>
<evidence type="ECO:0000256" key="2">
    <source>
        <dbReference type="ARBA" id="ARBA00006386"/>
    </source>
</evidence>
<dbReference type="InterPro" id="IPR005524">
    <property type="entry name" value="DUF318"/>
</dbReference>
<feature type="transmembrane region" description="Helical" evidence="7">
    <location>
        <begin position="7"/>
        <end position="27"/>
    </location>
</feature>
<keyword evidence="11" id="KW-1185">Reference proteome</keyword>
<sequence>MEHIQDYFGALLPICSRGTIPLGIGLVRSGAAKGTTLSFMTSSPAISVVPILLGLKFLGGPLMGIKLRSLVCGAAVAVLGGQALACGIFDPVMLADFKDPRSPDIKWPLFMAEQDLVWEDGVGDTWGDSAFIANGLTGASIYRKPGDDWVLQWELGRTDVAAEFHIPNIDWSIPRVPIGSILLDPIGTVKKASMRLDIWNAEARGRIDSDEGRIYWRSFIERESNVVVVEMRGTGGEKGLPLGLAEKWSISPRIMTTGTDPATLPLEQLPPRPYREQRGDLTVVVQSLTEHGAHATAFVNIPGKKGRNTFLLSVGKAYAPEKPQADNIEMAVAEAVSAIQGARADGVEALSKRHREWWHRYMQQAFVEVDGDDFWEQFYWLQIYKFGGASRADLPILTDNMGPWFTQCGWPGTWWNLNIQLSYFPAFSGNRLDVGRSMITAIDHFDQLGRFNSAVNPDAITWTRTSTYNLIRREGGDTYELGNLTWALHNYWRYWKYSMDETVGRNLFALLRKNINYYFDVMSEDTDGTIHLPPMVSPEYNFKDEPEERGWAMERPGLLADTNYSLQLFDWGLGTLFELNERFGMNDPMVGTWADAKKRLRPFPVNEHGLMVGAGQGFDVSHRHYSHLMALYPLHTVNPEQGAEAEALMRISIERWLSLPSQLAAYSFTGSAAMFATLGDGERALEQLDGMISSRKLGTASDVRAVKPNTMYAEDGGPVIETPLSVVESMGYMMLQSWGGAIRVFPAMPARWEQETIFHQLRTEGGFLVSAEWSEGKTQWILIESLAGEPCVLQTDIQTFKADRDVAIEPEEGPRGIKRWRIGLEKGGRVLLRLKK</sequence>
<dbReference type="Pfam" id="PF22124">
    <property type="entry name" value="Glyco_hydro_95_cat"/>
    <property type="match status" value="1"/>
</dbReference>
<dbReference type="EMBL" id="CAAHFG010000002">
    <property type="protein sequence ID" value="VGO15381.1"/>
    <property type="molecule type" value="Genomic_DNA"/>
</dbReference>
<dbReference type="InterPro" id="IPR054363">
    <property type="entry name" value="GH95_cat"/>
</dbReference>
<dbReference type="Pfam" id="PF21307">
    <property type="entry name" value="Glyco_hydro_95_C"/>
    <property type="match status" value="1"/>
</dbReference>
<dbReference type="PANTHER" id="PTHR31084:SF0">
    <property type="entry name" value="ALPHA-L-FUCOSIDASE 2"/>
    <property type="match status" value="1"/>
</dbReference>
<dbReference type="SUPFAM" id="SSF48208">
    <property type="entry name" value="Six-hairpin glycosidases"/>
    <property type="match status" value="1"/>
</dbReference>
<evidence type="ECO:0000313" key="11">
    <source>
        <dbReference type="Proteomes" id="UP000366872"/>
    </source>
</evidence>
<feature type="transmembrane region" description="Helical" evidence="7">
    <location>
        <begin position="39"/>
        <end position="58"/>
    </location>
</feature>
<evidence type="ECO:0000256" key="6">
    <source>
        <dbReference type="ARBA" id="ARBA00023136"/>
    </source>
</evidence>
<reference evidence="10 11" key="1">
    <citation type="submission" date="2019-04" db="EMBL/GenBank/DDBJ databases">
        <authorList>
            <person name="Van Vliet M D."/>
        </authorList>
    </citation>
    <scope>NUCLEOTIDE SEQUENCE [LARGE SCALE GENOMIC DNA]</scope>
    <source>
        <strain evidence="10 11">F1</strain>
    </source>
</reference>
<protein>
    <recommendedName>
        <fullName evidence="12">Glycosyl hydrolase family 95 N-terminal domain-containing protein</fullName>
    </recommendedName>
</protein>
<dbReference type="Proteomes" id="UP000366872">
    <property type="component" value="Unassembled WGS sequence"/>
</dbReference>
<evidence type="ECO:0000256" key="1">
    <source>
        <dbReference type="ARBA" id="ARBA00004651"/>
    </source>
</evidence>
<evidence type="ECO:0000259" key="9">
    <source>
        <dbReference type="Pfam" id="PF22124"/>
    </source>
</evidence>
<dbReference type="AlphaFoldDB" id="A0A6C2U774"/>
<gene>
    <name evidence="10" type="ORF">PDESU_03964</name>
</gene>
<evidence type="ECO:0008006" key="12">
    <source>
        <dbReference type="Google" id="ProtNLM"/>
    </source>
</evidence>
<proteinExistence type="inferred from homology"/>
<dbReference type="InterPro" id="IPR013780">
    <property type="entry name" value="Glyco_hydro_b"/>
</dbReference>
<dbReference type="PANTHER" id="PTHR31084">
    <property type="entry name" value="ALPHA-L-FUCOSIDASE 2"/>
    <property type="match status" value="1"/>
</dbReference>
<feature type="domain" description="Alpha fucosidase A-like C-terminal" evidence="8">
    <location>
        <begin position="736"/>
        <end position="799"/>
    </location>
</feature>
<organism evidence="10 11">
    <name type="scientific">Pontiella desulfatans</name>
    <dbReference type="NCBI Taxonomy" id="2750659"/>
    <lineage>
        <taxon>Bacteria</taxon>
        <taxon>Pseudomonadati</taxon>
        <taxon>Kiritimatiellota</taxon>
        <taxon>Kiritimatiellia</taxon>
        <taxon>Kiritimatiellales</taxon>
        <taxon>Pontiellaceae</taxon>
        <taxon>Pontiella</taxon>
    </lineage>
</organism>
<keyword evidence="3" id="KW-1003">Cell membrane</keyword>